<dbReference type="InterPro" id="IPR053136">
    <property type="entry name" value="UTP_pyrophosphatase-like"/>
</dbReference>
<organism evidence="2 3">
    <name type="scientific">Alkalibaculum sporogenes</name>
    <dbReference type="NCBI Taxonomy" id="2655001"/>
    <lineage>
        <taxon>Bacteria</taxon>
        <taxon>Bacillati</taxon>
        <taxon>Bacillota</taxon>
        <taxon>Clostridia</taxon>
        <taxon>Eubacteriales</taxon>
        <taxon>Eubacteriaceae</taxon>
        <taxon>Alkalibaculum</taxon>
    </lineage>
</organism>
<protein>
    <submittedName>
        <fullName evidence="2">DUF45 domain-containing protein</fullName>
    </submittedName>
</protein>
<proteinExistence type="predicted"/>
<dbReference type="Pfam" id="PF01863">
    <property type="entry name" value="YgjP-like"/>
    <property type="match status" value="1"/>
</dbReference>
<dbReference type="RefSeq" id="WP_152801031.1">
    <property type="nucleotide sequence ID" value="NZ_WHNX01000002.1"/>
</dbReference>
<dbReference type="PANTHER" id="PTHR30399:SF1">
    <property type="entry name" value="UTP PYROPHOSPHATASE"/>
    <property type="match status" value="1"/>
</dbReference>
<gene>
    <name evidence="2" type="ORF">GC105_01650</name>
</gene>
<evidence type="ECO:0000259" key="1">
    <source>
        <dbReference type="Pfam" id="PF01863"/>
    </source>
</evidence>
<reference evidence="2 3" key="1">
    <citation type="submission" date="2019-10" db="EMBL/GenBank/DDBJ databases">
        <title>Alkalibaculum tamaniensis sp.nov., a new alkaliphilic acetogen, isolated on methoxylated aromatics from a mud volcano.</title>
        <authorList>
            <person name="Khomyakova M.A."/>
            <person name="Merkel A.Y."/>
            <person name="Bonch-Osmolovskaya E.A."/>
            <person name="Slobodkin A.I."/>
        </authorList>
    </citation>
    <scope>NUCLEOTIDE SEQUENCE [LARGE SCALE GENOMIC DNA]</scope>
    <source>
        <strain evidence="2 3">M08DMB</strain>
    </source>
</reference>
<dbReference type="InterPro" id="IPR002725">
    <property type="entry name" value="YgjP-like_metallopeptidase"/>
</dbReference>
<dbReference type="EMBL" id="WHNX01000002">
    <property type="protein sequence ID" value="MPW24498.1"/>
    <property type="molecule type" value="Genomic_DNA"/>
</dbReference>
<comment type="caution">
    <text evidence="2">The sequence shown here is derived from an EMBL/GenBank/DDBJ whole genome shotgun (WGS) entry which is preliminary data.</text>
</comment>
<sequence length="236" mass="28597">MRLSISYKEMLISFDVVYRNRKTMEIRITPPSTVTVITPEKLKQEDIIKMVKKKESWIYNKLEKFEKNSEEYTMKEYIKGEEYLYLGYIYTLDFKNSGHTKINIYLESNIIVVDTAVQDRDIIKTELEEWYRKRAINVIEQRVSLYQSYFFEIPKQVRAKSQKQRWGSCTWDNKLLFNWKIIMAPLEIIDYIVVHEMCHMVEKNHSSKYWDLVSSIIPEYKKYKEWLKDKGHKLTL</sequence>
<accession>A0A6A7K522</accession>
<evidence type="ECO:0000313" key="2">
    <source>
        <dbReference type="EMBL" id="MPW24498.1"/>
    </source>
</evidence>
<dbReference type="Gene3D" id="3.30.2010.10">
    <property type="entry name" value="Metalloproteases ('zincins'), catalytic domain"/>
    <property type="match status" value="1"/>
</dbReference>
<dbReference type="Proteomes" id="UP000440004">
    <property type="component" value="Unassembled WGS sequence"/>
</dbReference>
<feature type="domain" description="YgjP-like metallopeptidase" evidence="1">
    <location>
        <begin position="22"/>
        <end position="229"/>
    </location>
</feature>
<name>A0A6A7K522_9FIRM</name>
<dbReference type="PANTHER" id="PTHR30399">
    <property type="entry name" value="UNCHARACTERIZED PROTEIN YGJP"/>
    <property type="match status" value="1"/>
</dbReference>
<evidence type="ECO:0000313" key="3">
    <source>
        <dbReference type="Proteomes" id="UP000440004"/>
    </source>
</evidence>
<dbReference type="AlphaFoldDB" id="A0A6A7K522"/>
<dbReference type="CDD" id="cd07344">
    <property type="entry name" value="M48_yhfN_like"/>
    <property type="match status" value="1"/>
</dbReference>
<keyword evidence="3" id="KW-1185">Reference proteome</keyword>